<evidence type="ECO:0000313" key="3">
    <source>
        <dbReference type="Proteomes" id="UP001432322"/>
    </source>
</evidence>
<keyword evidence="3" id="KW-1185">Reference proteome</keyword>
<sequence>ETRSKPRQMWELNPQVEESLANRSIWLRGLGVGKNVGDILPLLERSGAVAQRVRVYRMGNFDQWGQFAVYATYEDEEAANLNLLRLSHAKLNDFTIHAMKALPTGAYRPLTDEMKGKMTLSMMTKEEKYKIMQKRKAMEKLKKIRQLNENLRVGSGSPGGEVMKPSKEEKISEASTSKEENRLKRKSGDETQAFHQGNVDKKRIRREEMRMDSKWREESQREERMERRGPHTPPTPEIIDPTDEEDSNPFLREAEESWSNNGLKSTGRRNRRGGKKRRALKR</sequence>
<dbReference type="EMBL" id="BTSY01000007">
    <property type="protein sequence ID" value="GMT36146.1"/>
    <property type="molecule type" value="Genomic_DNA"/>
</dbReference>
<feature type="region of interest" description="Disordered" evidence="1">
    <location>
        <begin position="149"/>
        <end position="282"/>
    </location>
</feature>
<evidence type="ECO:0008006" key="4">
    <source>
        <dbReference type="Google" id="ProtNLM"/>
    </source>
</evidence>
<feature type="compositionally biased region" description="Basic and acidic residues" evidence="1">
    <location>
        <begin position="164"/>
        <end position="189"/>
    </location>
</feature>
<gene>
    <name evidence="2" type="ORF">PFISCL1PPCAC_27443</name>
</gene>
<organism evidence="2 3">
    <name type="scientific">Pristionchus fissidentatus</name>
    <dbReference type="NCBI Taxonomy" id="1538716"/>
    <lineage>
        <taxon>Eukaryota</taxon>
        <taxon>Metazoa</taxon>
        <taxon>Ecdysozoa</taxon>
        <taxon>Nematoda</taxon>
        <taxon>Chromadorea</taxon>
        <taxon>Rhabditida</taxon>
        <taxon>Rhabditina</taxon>
        <taxon>Diplogasteromorpha</taxon>
        <taxon>Diplogasteroidea</taxon>
        <taxon>Neodiplogasteridae</taxon>
        <taxon>Pristionchus</taxon>
    </lineage>
</organism>
<evidence type="ECO:0000313" key="2">
    <source>
        <dbReference type="EMBL" id="GMT36146.1"/>
    </source>
</evidence>
<dbReference type="Proteomes" id="UP001432322">
    <property type="component" value="Unassembled WGS sequence"/>
</dbReference>
<name>A0AAV5WVR6_9BILA</name>
<feature type="compositionally biased region" description="Basic and acidic residues" evidence="1">
    <location>
        <begin position="198"/>
        <end position="229"/>
    </location>
</feature>
<feature type="compositionally biased region" description="Basic residues" evidence="1">
    <location>
        <begin position="266"/>
        <end position="282"/>
    </location>
</feature>
<protein>
    <recommendedName>
        <fullName evidence="4">RRM domain-containing protein</fullName>
    </recommendedName>
</protein>
<dbReference type="AlphaFoldDB" id="A0AAV5WVR6"/>
<reference evidence="2" key="1">
    <citation type="submission" date="2023-10" db="EMBL/GenBank/DDBJ databases">
        <title>Genome assembly of Pristionchus species.</title>
        <authorList>
            <person name="Yoshida K."/>
            <person name="Sommer R.J."/>
        </authorList>
    </citation>
    <scope>NUCLEOTIDE SEQUENCE</scope>
    <source>
        <strain evidence="2">RS5133</strain>
    </source>
</reference>
<feature type="non-terminal residue" evidence="2">
    <location>
        <position position="1"/>
    </location>
</feature>
<comment type="caution">
    <text evidence="2">The sequence shown here is derived from an EMBL/GenBank/DDBJ whole genome shotgun (WGS) entry which is preliminary data.</text>
</comment>
<accession>A0AAV5WVR6</accession>
<proteinExistence type="predicted"/>
<evidence type="ECO:0000256" key="1">
    <source>
        <dbReference type="SAM" id="MobiDB-lite"/>
    </source>
</evidence>